<dbReference type="KEGG" id="man:A11S_863"/>
<dbReference type="HOGENOM" id="CLU_2650377_0_0_5"/>
<dbReference type="Proteomes" id="UP000011932">
    <property type="component" value="Chromosome"/>
</dbReference>
<dbReference type="AlphaFoldDB" id="M4VI10"/>
<evidence type="ECO:0000313" key="2">
    <source>
        <dbReference type="Proteomes" id="UP000011932"/>
    </source>
</evidence>
<proteinExistence type="predicted"/>
<dbReference type="InterPro" id="IPR023974">
    <property type="entry name" value="HxsD"/>
</dbReference>
<gene>
    <name evidence="1" type="ORF">A11S_863</name>
</gene>
<protein>
    <submittedName>
        <fullName evidence="1">Uncharacterized protein</fullName>
    </submittedName>
</protein>
<dbReference type="EMBL" id="CP003538">
    <property type="protein sequence ID" value="AGH97686.1"/>
    <property type="molecule type" value="Genomic_DNA"/>
</dbReference>
<dbReference type="STRING" id="349215.A11S_863"/>
<evidence type="ECO:0000313" key="1">
    <source>
        <dbReference type="EMBL" id="AGH97686.1"/>
    </source>
</evidence>
<dbReference type="NCBIfam" id="TIGR03976">
    <property type="entry name" value="chp_LLNDYxLRE"/>
    <property type="match status" value="1"/>
</dbReference>
<organism evidence="1 2">
    <name type="scientific">Micavibrio aeruginosavorus EPB</name>
    <dbReference type="NCBI Taxonomy" id="349215"/>
    <lineage>
        <taxon>Bacteria</taxon>
        <taxon>Pseudomonadati</taxon>
        <taxon>Bdellovibrionota</taxon>
        <taxon>Bdellovibrionia</taxon>
        <taxon>Bdellovibrionales</taxon>
        <taxon>Pseudobdellovibrionaceae</taxon>
        <taxon>Micavibrio</taxon>
    </lineage>
</organism>
<accession>M4VI10</accession>
<reference evidence="1 2" key="1">
    <citation type="journal article" date="2013" name="ISME J.">
        <title>By their genes ye shall know them: genomic signatures of predatory bacteria.</title>
        <authorList>
            <person name="Pasternak Z."/>
            <person name="Pietrokovski S."/>
            <person name="Rotem O."/>
            <person name="Gophna U."/>
            <person name="Lurie-Weinberger M.N."/>
            <person name="Jurkevitch E."/>
        </authorList>
    </citation>
    <scope>NUCLEOTIDE SEQUENCE [LARGE SCALE GENOMIC DNA]</scope>
    <source>
        <strain evidence="1">EPB</strain>
    </source>
</reference>
<sequence>MANICDFSLGHKEGSVVVDYSCNAGATHEFEAEFLRALIDFSLREEIENKTKKIRELIVSAALAEIRGNQKVESNG</sequence>
<name>M4VI10_9BACT</name>